<organism evidence="1 2">
    <name type="scientific">Kitasatospora cheerisanensis KCTC 2395</name>
    <dbReference type="NCBI Taxonomy" id="1348663"/>
    <lineage>
        <taxon>Bacteria</taxon>
        <taxon>Bacillati</taxon>
        <taxon>Actinomycetota</taxon>
        <taxon>Actinomycetes</taxon>
        <taxon>Kitasatosporales</taxon>
        <taxon>Streptomycetaceae</taxon>
        <taxon>Kitasatospora</taxon>
    </lineage>
</organism>
<comment type="caution">
    <text evidence="1">The sequence shown here is derived from an EMBL/GenBank/DDBJ whole genome shotgun (WGS) entry which is preliminary data.</text>
</comment>
<dbReference type="HOGENOM" id="CLU_3153855_0_0_11"/>
<dbReference type="EMBL" id="JNBY01000095">
    <property type="protein sequence ID" value="KDN83488.1"/>
    <property type="molecule type" value="Genomic_DNA"/>
</dbReference>
<keyword evidence="2" id="KW-1185">Reference proteome</keyword>
<reference evidence="1 2" key="1">
    <citation type="submission" date="2014-05" db="EMBL/GenBank/DDBJ databases">
        <title>Draft Genome Sequence of Kitasatospora cheerisanensis KCTC 2395.</title>
        <authorList>
            <person name="Nam D.H."/>
        </authorList>
    </citation>
    <scope>NUCLEOTIDE SEQUENCE [LARGE SCALE GENOMIC DNA]</scope>
    <source>
        <strain evidence="1 2">KCTC 2395</strain>
    </source>
</reference>
<gene>
    <name evidence="1" type="ORF">KCH_49700</name>
</gene>
<evidence type="ECO:0000313" key="2">
    <source>
        <dbReference type="Proteomes" id="UP000027178"/>
    </source>
</evidence>
<evidence type="ECO:0000313" key="1">
    <source>
        <dbReference type="EMBL" id="KDN83488.1"/>
    </source>
</evidence>
<dbReference type="Proteomes" id="UP000027178">
    <property type="component" value="Unassembled WGS sequence"/>
</dbReference>
<dbReference type="AlphaFoldDB" id="A0A066YPL0"/>
<name>A0A066YPL0_9ACTN</name>
<sequence length="48" mass="5208">MALAAIGGAVAGVWRALRPLRQFMARAEEFWDDWAGQPARAGVPARRG</sequence>
<proteinExistence type="predicted"/>
<protein>
    <submittedName>
        <fullName evidence="1">Uncharacterized protein</fullName>
    </submittedName>
</protein>
<accession>A0A066YPL0</accession>